<evidence type="ECO:0000256" key="1">
    <source>
        <dbReference type="SAM" id="SignalP"/>
    </source>
</evidence>
<evidence type="ECO:0000259" key="2">
    <source>
        <dbReference type="Pfam" id="PF11790"/>
    </source>
</evidence>
<dbReference type="OrthoDB" id="43654at2759"/>
<dbReference type="Gene3D" id="3.20.20.80">
    <property type="entry name" value="Glycosidases"/>
    <property type="match status" value="1"/>
</dbReference>
<feature type="chain" id="PRO_5040356093" description="Asl1-like glycosyl hydrolase catalytic domain-containing protein" evidence="1">
    <location>
        <begin position="18"/>
        <end position="233"/>
    </location>
</feature>
<dbReference type="InterPro" id="IPR017853">
    <property type="entry name" value="GH"/>
</dbReference>
<evidence type="ECO:0000313" key="3">
    <source>
        <dbReference type="EMBL" id="KAF9469619.1"/>
    </source>
</evidence>
<keyword evidence="1" id="KW-0732">Signal</keyword>
<sequence length="233" mass="26090">MFSQLALWCSSALLVSATTKSSKRGLAFAAGDTPGDLNNANQTKSHISWQYDWSISPAAYLAESGIDYIPMQWGSGKIELFQDAVRTQGAKTVLAFNEPDYDKESNMLPSDAAKLWKQYLEPLKADGIRLGGPAVTASVTGRPWMTEFMSLCTNCSVDFIPIHWYGDGEEGFFNYLWDVHTAFPNTTIWVTEYASTSANVSEVARFLNATTTYMDTLDWIERYAWFGFFVRSL</sequence>
<reference evidence="3" key="1">
    <citation type="submission" date="2020-11" db="EMBL/GenBank/DDBJ databases">
        <authorList>
            <consortium name="DOE Joint Genome Institute"/>
            <person name="Ahrendt S."/>
            <person name="Riley R."/>
            <person name="Andreopoulos W."/>
            <person name="Labutti K."/>
            <person name="Pangilinan J."/>
            <person name="Ruiz-Duenas F.J."/>
            <person name="Barrasa J.M."/>
            <person name="Sanchez-Garcia M."/>
            <person name="Camarero S."/>
            <person name="Miyauchi S."/>
            <person name="Serrano A."/>
            <person name="Linde D."/>
            <person name="Babiker R."/>
            <person name="Drula E."/>
            <person name="Ayuso-Fernandez I."/>
            <person name="Pacheco R."/>
            <person name="Padilla G."/>
            <person name="Ferreira P."/>
            <person name="Barriuso J."/>
            <person name="Kellner H."/>
            <person name="Castanera R."/>
            <person name="Alfaro M."/>
            <person name="Ramirez L."/>
            <person name="Pisabarro A.G."/>
            <person name="Kuo A."/>
            <person name="Tritt A."/>
            <person name="Lipzen A."/>
            <person name="He G."/>
            <person name="Yan M."/>
            <person name="Ng V."/>
            <person name="Cullen D."/>
            <person name="Martin F."/>
            <person name="Rosso M.-N."/>
            <person name="Henrissat B."/>
            <person name="Hibbett D."/>
            <person name="Martinez A.T."/>
            <person name="Grigoriev I.V."/>
        </authorList>
    </citation>
    <scope>NUCLEOTIDE SEQUENCE</scope>
    <source>
        <strain evidence="3">CBS 247.69</strain>
    </source>
</reference>
<dbReference type="GO" id="GO:0071966">
    <property type="term" value="P:fungal-type cell wall polysaccharide metabolic process"/>
    <property type="evidence" value="ECO:0007669"/>
    <property type="project" value="TreeGrafter"/>
</dbReference>
<dbReference type="AlphaFoldDB" id="A0A9P5YJA3"/>
<feature type="domain" description="Asl1-like glycosyl hydrolase catalytic" evidence="2">
    <location>
        <begin position="26"/>
        <end position="227"/>
    </location>
</feature>
<dbReference type="SUPFAM" id="SSF51445">
    <property type="entry name" value="(Trans)glycosidases"/>
    <property type="match status" value="1"/>
</dbReference>
<dbReference type="GO" id="GO:0009277">
    <property type="term" value="C:fungal-type cell wall"/>
    <property type="evidence" value="ECO:0007669"/>
    <property type="project" value="TreeGrafter"/>
</dbReference>
<proteinExistence type="predicted"/>
<dbReference type="Pfam" id="PF11790">
    <property type="entry name" value="Glyco_hydro_cc"/>
    <property type="match status" value="1"/>
</dbReference>
<evidence type="ECO:0000313" key="4">
    <source>
        <dbReference type="Proteomes" id="UP000807353"/>
    </source>
</evidence>
<keyword evidence="4" id="KW-1185">Reference proteome</keyword>
<organism evidence="3 4">
    <name type="scientific">Collybia nuda</name>
    <dbReference type="NCBI Taxonomy" id="64659"/>
    <lineage>
        <taxon>Eukaryota</taxon>
        <taxon>Fungi</taxon>
        <taxon>Dikarya</taxon>
        <taxon>Basidiomycota</taxon>
        <taxon>Agaricomycotina</taxon>
        <taxon>Agaricomycetes</taxon>
        <taxon>Agaricomycetidae</taxon>
        <taxon>Agaricales</taxon>
        <taxon>Tricholomatineae</taxon>
        <taxon>Clitocybaceae</taxon>
        <taxon>Collybia</taxon>
    </lineage>
</organism>
<protein>
    <recommendedName>
        <fullName evidence="2">Asl1-like glycosyl hydrolase catalytic domain-containing protein</fullName>
    </recommendedName>
</protein>
<feature type="signal peptide" evidence="1">
    <location>
        <begin position="1"/>
        <end position="17"/>
    </location>
</feature>
<gene>
    <name evidence="3" type="ORF">BDZ94DRAFT_1151506</name>
</gene>
<dbReference type="Proteomes" id="UP000807353">
    <property type="component" value="Unassembled WGS sequence"/>
</dbReference>
<name>A0A9P5YJA3_9AGAR</name>
<dbReference type="PANTHER" id="PTHR34154:SF3">
    <property type="entry name" value="ALKALI-SENSITIVE LINKAGE PROTEIN 1"/>
    <property type="match status" value="1"/>
</dbReference>
<dbReference type="InterPro" id="IPR024655">
    <property type="entry name" value="Asl1_glyco_hydro_catalytic"/>
</dbReference>
<dbReference type="PANTHER" id="PTHR34154">
    <property type="entry name" value="ALKALI-SENSITIVE LINKAGE PROTEIN 1"/>
    <property type="match status" value="1"/>
</dbReference>
<dbReference type="EMBL" id="MU150229">
    <property type="protein sequence ID" value="KAF9469619.1"/>
    <property type="molecule type" value="Genomic_DNA"/>
</dbReference>
<dbReference type="InterPro" id="IPR053183">
    <property type="entry name" value="ASL1"/>
</dbReference>
<accession>A0A9P5YJA3</accession>
<comment type="caution">
    <text evidence="3">The sequence shown here is derived from an EMBL/GenBank/DDBJ whole genome shotgun (WGS) entry which is preliminary data.</text>
</comment>